<dbReference type="Proteomes" id="UP001374535">
    <property type="component" value="Chromosome 9"/>
</dbReference>
<evidence type="ECO:0000256" key="1">
    <source>
        <dbReference type="ARBA" id="ARBA00022750"/>
    </source>
</evidence>
<dbReference type="GO" id="GO:0004190">
    <property type="term" value="F:aspartic-type endopeptidase activity"/>
    <property type="evidence" value="ECO:0007669"/>
    <property type="project" value="UniProtKB-KW"/>
</dbReference>
<sequence length="445" mass="50475">MNKRPKFGKESQQANCWECGKTGRWPRMAVNKVKASLAKANRKKIDDSWWIDSGASRHICKDRCLFKTFKDDNGEVLYMGNGSMAKVMGDLTPKTNIEDLYQNLIDQGLNDQTLNQSDASTFQLRRSKKARKEKSFGSDFHAIRSQDATFWKEAINDEMESILGNNTWILVDLPPKCKPIGCKWIFKRKMKADGTIDKFKARLVAQGFRQKPGIDYFDTYAPVATISTIRLLIALAAIHKLVIHQMDVKVAFLNGELEEEVYMTQPDGFFMKNQEHKAYSQIYKGKSRHIGVRHSYVQGLIKDGVITVDFVRIKFNLADGFTKALAKDSISRMTIGIGMEPTINHNSWKIVLTVCGDVVELVVVFQNGEVLVLEASIVKKLRSDIPEKCEGQMREKVMALLLANDTALGNKSYFLESTDDMSEEPLLFELVEVTDENIKYGHVVH</sequence>
<keyword evidence="5" id="KW-1185">Reference proteome</keyword>
<dbReference type="SUPFAM" id="SSF56672">
    <property type="entry name" value="DNA/RNA polymerases"/>
    <property type="match status" value="1"/>
</dbReference>
<feature type="domain" description="Retrovirus-related Pol polyprotein from transposon TNT 1-94-like beta-barrel" evidence="3">
    <location>
        <begin position="49"/>
        <end position="90"/>
    </location>
</feature>
<gene>
    <name evidence="4" type="ORF">V8G54_029073</name>
</gene>
<dbReference type="InterPro" id="IPR054722">
    <property type="entry name" value="PolX-like_BBD"/>
</dbReference>
<name>A0AAQ3MTF8_VIGMU</name>
<dbReference type="AlphaFoldDB" id="A0AAQ3MTF8"/>
<evidence type="ECO:0000259" key="3">
    <source>
        <dbReference type="Pfam" id="PF22936"/>
    </source>
</evidence>
<keyword evidence="1" id="KW-0378">Hydrolase</keyword>
<feature type="domain" description="Reverse transcriptase Ty1/copia-type" evidence="2">
    <location>
        <begin position="165"/>
        <end position="279"/>
    </location>
</feature>
<dbReference type="Pfam" id="PF07727">
    <property type="entry name" value="RVT_2"/>
    <property type="match status" value="1"/>
</dbReference>
<dbReference type="EMBL" id="CP144692">
    <property type="protein sequence ID" value="WVY96922.1"/>
    <property type="molecule type" value="Genomic_DNA"/>
</dbReference>
<keyword evidence="1" id="KW-0064">Aspartyl protease</keyword>
<evidence type="ECO:0000259" key="2">
    <source>
        <dbReference type="Pfam" id="PF07727"/>
    </source>
</evidence>
<reference evidence="4 5" key="1">
    <citation type="journal article" date="2023" name="Life. Sci Alliance">
        <title>Evolutionary insights into 3D genome organization and epigenetic landscape of Vigna mungo.</title>
        <authorList>
            <person name="Junaid A."/>
            <person name="Singh B."/>
            <person name="Bhatia S."/>
        </authorList>
    </citation>
    <scope>NUCLEOTIDE SEQUENCE [LARGE SCALE GENOMIC DNA]</scope>
    <source>
        <strain evidence="4">Urdbean</strain>
    </source>
</reference>
<dbReference type="Pfam" id="PF22936">
    <property type="entry name" value="Pol_BBD"/>
    <property type="match status" value="1"/>
</dbReference>
<keyword evidence="1" id="KW-0645">Protease</keyword>
<dbReference type="InterPro" id="IPR013103">
    <property type="entry name" value="RVT_2"/>
</dbReference>
<proteinExistence type="predicted"/>
<evidence type="ECO:0008006" key="6">
    <source>
        <dbReference type="Google" id="ProtNLM"/>
    </source>
</evidence>
<dbReference type="InterPro" id="IPR043502">
    <property type="entry name" value="DNA/RNA_pol_sf"/>
</dbReference>
<accession>A0AAQ3MTF8</accession>
<organism evidence="4 5">
    <name type="scientific">Vigna mungo</name>
    <name type="common">Black gram</name>
    <name type="synonym">Phaseolus mungo</name>
    <dbReference type="NCBI Taxonomy" id="3915"/>
    <lineage>
        <taxon>Eukaryota</taxon>
        <taxon>Viridiplantae</taxon>
        <taxon>Streptophyta</taxon>
        <taxon>Embryophyta</taxon>
        <taxon>Tracheophyta</taxon>
        <taxon>Spermatophyta</taxon>
        <taxon>Magnoliopsida</taxon>
        <taxon>eudicotyledons</taxon>
        <taxon>Gunneridae</taxon>
        <taxon>Pentapetalae</taxon>
        <taxon>rosids</taxon>
        <taxon>fabids</taxon>
        <taxon>Fabales</taxon>
        <taxon>Fabaceae</taxon>
        <taxon>Papilionoideae</taxon>
        <taxon>50 kb inversion clade</taxon>
        <taxon>NPAAA clade</taxon>
        <taxon>indigoferoid/millettioid clade</taxon>
        <taxon>Phaseoleae</taxon>
        <taxon>Vigna</taxon>
    </lineage>
</organism>
<protein>
    <recommendedName>
        <fullName evidence="6">Reverse transcriptase Ty1/copia-type domain-containing protein</fullName>
    </recommendedName>
</protein>
<evidence type="ECO:0000313" key="5">
    <source>
        <dbReference type="Proteomes" id="UP001374535"/>
    </source>
</evidence>
<evidence type="ECO:0000313" key="4">
    <source>
        <dbReference type="EMBL" id="WVY96922.1"/>
    </source>
</evidence>